<evidence type="ECO:0000256" key="4">
    <source>
        <dbReference type="ARBA" id="ARBA00022741"/>
    </source>
</evidence>
<evidence type="ECO:0000313" key="11">
    <source>
        <dbReference type="Proteomes" id="UP000246591"/>
    </source>
</evidence>
<dbReference type="EMBL" id="MH153810">
    <property type="protein sequence ID" value="AWN04205.1"/>
    <property type="molecule type" value="Genomic_DNA"/>
</dbReference>
<dbReference type="InterPro" id="IPR018317">
    <property type="entry name" value="QueC"/>
</dbReference>
<dbReference type="PANTHER" id="PTHR42914:SF1">
    <property type="entry name" value="7-CYANO-7-DEAZAGUANINE SYNTHASE"/>
    <property type="match status" value="1"/>
</dbReference>
<keyword evidence="5" id="KW-0862">Zinc</keyword>
<dbReference type="HAMAP" id="MF_01633">
    <property type="entry name" value="QueC"/>
    <property type="match status" value="1"/>
</dbReference>
<dbReference type="Proteomes" id="UP000246591">
    <property type="component" value="Segment"/>
</dbReference>
<dbReference type="GO" id="GO:0016874">
    <property type="term" value="F:ligase activity"/>
    <property type="evidence" value="ECO:0007669"/>
    <property type="project" value="UniProtKB-KW"/>
</dbReference>
<dbReference type="Gene3D" id="3.40.50.620">
    <property type="entry name" value="HUPs"/>
    <property type="match status" value="1"/>
</dbReference>
<comment type="pathway">
    <text evidence="1">Purine metabolism; 7-cyano-7-deazaguanine biosynthesis.</text>
</comment>
<proteinExistence type="inferred from homology"/>
<organism evidence="10 11">
    <name type="scientific">Gordonia phage Sour</name>
    <dbReference type="NCBI Taxonomy" id="2182349"/>
    <lineage>
        <taxon>Viruses</taxon>
        <taxon>Duplodnaviria</taxon>
        <taxon>Heunggongvirae</taxon>
        <taxon>Uroviricota</taxon>
        <taxon>Caudoviricetes</taxon>
        <taxon>Sourvirus</taxon>
        <taxon>Sourvirus sour</taxon>
    </lineage>
</organism>
<comment type="catalytic activity">
    <reaction evidence="9">
        <text>7-carboxy-7-carbaguanine + NH4(+) + 2 ATP = 7-cyano-7-carbaguanine + 2 AMP + 2 diphosphate + 2 H(+)</text>
        <dbReference type="Rhea" id="RHEA:27982"/>
        <dbReference type="ChEBI" id="CHEBI:15378"/>
        <dbReference type="ChEBI" id="CHEBI:28938"/>
        <dbReference type="ChEBI" id="CHEBI:30616"/>
        <dbReference type="ChEBI" id="CHEBI:33019"/>
        <dbReference type="ChEBI" id="CHEBI:45075"/>
        <dbReference type="ChEBI" id="CHEBI:61036"/>
        <dbReference type="ChEBI" id="CHEBI:456215"/>
        <dbReference type="EC" id="6.3.4.20"/>
    </reaction>
</comment>
<evidence type="ECO:0000256" key="1">
    <source>
        <dbReference type="ARBA" id="ARBA00005061"/>
    </source>
</evidence>
<evidence type="ECO:0000313" key="10">
    <source>
        <dbReference type="EMBL" id="AWN04205.1"/>
    </source>
</evidence>
<gene>
    <name evidence="10" type="primary">3</name>
    <name evidence="10" type="ORF">PBI_SOUR_3</name>
</gene>
<dbReference type="PANTHER" id="PTHR42914">
    <property type="entry name" value="7-CYANO-7-DEAZAGUANINE SYNTHASE"/>
    <property type="match status" value="1"/>
</dbReference>
<keyword evidence="11" id="KW-1185">Reference proteome</keyword>
<keyword evidence="3" id="KW-0479">Metal-binding</keyword>
<dbReference type="RefSeq" id="YP_009625574.1">
    <property type="nucleotide sequence ID" value="NC_042132.1"/>
</dbReference>
<keyword evidence="4" id="KW-0547">Nucleotide-binding</keyword>
<dbReference type="EC" id="6.3.4.20" evidence="8"/>
<dbReference type="InterPro" id="IPR014729">
    <property type="entry name" value="Rossmann-like_a/b/a_fold"/>
</dbReference>
<dbReference type="NCBIfam" id="TIGR00364">
    <property type="entry name" value="7-cyano-7-deazaguanine synthase QueC"/>
    <property type="match status" value="1"/>
</dbReference>
<dbReference type="SUPFAM" id="SSF52402">
    <property type="entry name" value="Adenine nucleotide alpha hydrolases-like"/>
    <property type="match status" value="1"/>
</dbReference>
<dbReference type="Pfam" id="PF06508">
    <property type="entry name" value="QueC"/>
    <property type="match status" value="1"/>
</dbReference>
<dbReference type="GO" id="GO:0046872">
    <property type="term" value="F:metal ion binding"/>
    <property type="evidence" value="ECO:0007669"/>
    <property type="project" value="UniProtKB-KW"/>
</dbReference>
<dbReference type="GeneID" id="40102469"/>
<dbReference type="PIRSF" id="PIRSF006293">
    <property type="entry name" value="ExsB"/>
    <property type="match status" value="1"/>
</dbReference>
<dbReference type="KEGG" id="vg:40102469"/>
<name>A0A2U8UKI0_9CAUD</name>
<evidence type="ECO:0000256" key="8">
    <source>
        <dbReference type="ARBA" id="ARBA00039149"/>
    </source>
</evidence>
<keyword evidence="2" id="KW-0436">Ligase</keyword>
<evidence type="ECO:0000256" key="2">
    <source>
        <dbReference type="ARBA" id="ARBA00022598"/>
    </source>
</evidence>
<protein>
    <recommendedName>
        <fullName evidence="8">7-cyano-7-deazaguanine synthase</fullName>
        <ecNumber evidence="8">6.3.4.20</ecNumber>
    </recommendedName>
</protein>
<dbReference type="CDD" id="cd01995">
    <property type="entry name" value="QueC-like"/>
    <property type="match status" value="1"/>
</dbReference>
<reference evidence="11" key="1">
    <citation type="submission" date="2018-03" db="EMBL/GenBank/DDBJ databases">
        <authorList>
            <person name="Keele B.F."/>
        </authorList>
    </citation>
    <scope>NUCLEOTIDE SEQUENCE [LARGE SCALE GENOMIC DNA]</scope>
</reference>
<comment type="similarity">
    <text evidence="7">Belongs to the QueC family.</text>
</comment>
<evidence type="ECO:0000256" key="6">
    <source>
        <dbReference type="ARBA" id="ARBA00022840"/>
    </source>
</evidence>
<keyword evidence="6" id="KW-0067">ATP-binding</keyword>
<sequence length="222" mass="23558">MTTLALLSGGLDSSTAAFVTHADEAVFVDYGQRHVREYRSAQIIADVLGIKLHRLDLKAFGASVGSALTSSDIAVPHGHYAEANMAITVVPNRNATMLSAAAGIASARGHEYVVTAVHAGDHAVYADCRPEFIAALDTATQLSCGVSIAAPFVHSTKTDIARIAGQLDVPIGDTWSCYEGGEMHCGRCGTCVERAEAIHDAGLDDPTHYRDRDYWRTQCGVA</sequence>
<evidence type="ECO:0000256" key="3">
    <source>
        <dbReference type="ARBA" id="ARBA00022723"/>
    </source>
</evidence>
<evidence type="ECO:0000256" key="9">
    <source>
        <dbReference type="ARBA" id="ARBA00047890"/>
    </source>
</evidence>
<dbReference type="GO" id="GO:0005524">
    <property type="term" value="F:ATP binding"/>
    <property type="evidence" value="ECO:0007669"/>
    <property type="project" value="UniProtKB-KW"/>
</dbReference>
<evidence type="ECO:0000256" key="5">
    <source>
        <dbReference type="ARBA" id="ARBA00022833"/>
    </source>
</evidence>
<accession>A0A2U8UKI0</accession>
<evidence type="ECO:0000256" key="7">
    <source>
        <dbReference type="ARBA" id="ARBA00037993"/>
    </source>
</evidence>